<feature type="transmembrane region" description="Helical" evidence="5">
    <location>
        <begin position="21"/>
        <end position="46"/>
    </location>
</feature>
<keyword evidence="4 5" id="KW-0472">Membrane</keyword>
<gene>
    <name evidence="6" type="ORF">PPERSA_02724</name>
</gene>
<keyword evidence="2 5" id="KW-0812">Transmembrane</keyword>
<evidence type="ECO:0000256" key="2">
    <source>
        <dbReference type="ARBA" id="ARBA00022692"/>
    </source>
</evidence>
<evidence type="ECO:0000313" key="7">
    <source>
        <dbReference type="Proteomes" id="UP000054937"/>
    </source>
</evidence>
<evidence type="ECO:0000256" key="4">
    <source>
        <dbReference type="ARBA" id="ARBA00023136"/>
    </source>
</evidence>
<comment type="subcellular location">
    <subcellularLocation>
        <location evidence="1">Membrane</location>
        <topology evidence="1">Multi-pass membrane protein</topology>
    </subcellularLocation>
</comment>
<evidence type="ECO:0008006" key="8">
    <source>
        <dbReference type="Google" id="ProtNLM"/>
    </source>
</evidence>
<dbReference type="Pfam" id="PF00335">
    <property type="entry name" value="Tetraspanin"/>
    <property type="match status" value="1"/>
</dbReference>
<accession>A0A0V0R5V4</accession>
<evidence type="ECO:0000256" key="1">
    <source>
        <dbReference type="ARBA" id="ARBA00004141"/>
    </source>
</evidence>
<proteinExistence type="predicted"/>
<evidence type="ECO:0000256" key="3">
    <source>
        <dbReference type="ARBA" id="ARBA00022989"/>
    </source>
</evidence>
<dbReference type="OMA" id="CKHDCIC"/>
<keyword evidence="7" id="KW-1185">Reference proteome</keyword>
<feature type="transmembrane region" description="Helical" evidence="5">
    <location>
        <begin position="280"/>
        <end position="302"/>
    </location>
</feature>
<keyword evidence="3 5" id="KW-1133">Transmembrane helix</keyword>
<organism evidence="6 7">
    <name type="scientific">Pseudocohnilembus persalinus</name>
    <name type="common">Ciliate</name>
    <dbReference type="NCBI Taxonomy" id="266149"/>
    <lineage>
        <taxon>Eukaryota</taxon>
        <taxon>Sar</taxon>
        <taxon>Alveolata</taxon>
        <taxon>Ciliophora</taxon>
        <taxon>Intramacronucleata</taxon>
        <taxon>Oligohymenophorea</taxon>
        <taxon>Scuticociliatia</taxon>
        <taxon>Philasterida</taxon>
        <taxon>Pseudocohnilembidae</taxon>
        <taxon>Pseudocohnilembus</taxon>
    </lineage>
</organism>
<dbReference type="Proteomes" id="UP000054937">
    <property type="component" value="Unassembled WGS sequence"/>
</dbReference>
<dbReference type="AlphaFoldDB" id="A0A0V0R5V4"/>
<name>A0A0V0R5V4_PSEPJ</name>
<sequence length="357" mass="41231">MSFCKKLCNCFYATLRCFLRFYIFIGGTVQVLFGIIVTALGIGFMILNQSIFDQATVFQTIGIITLVFGSLVLLSGCCGIIGGTCKIKWCLCFFVIFCFISFSILLTISIGASYGKSWLKDNLGTTKACENNFFSIINDPISNVDQYWCNKEAGCPCYISDQKISEWKSDPEKYNYLTQNVQPNDTPYDKQITEVMNEQCQNGIDNYLKDQTNQIDWEALGFYQHLYNYFEINYECSGFCSPSYVYIFSDSNDGPPKNYPNNSGCYVYFYDKFDKFIGNIIFPFWFLTVLYGGNLVTSYFIMCTPKRRKQFFDNGQTNLEEGLVYQQYQNEENDVMVQKQNGPRYNDQDDITNYTNY</sequence>
<dbReference type="InterPro" id="IPR018499">
    <property type="entry name" value="Tetraspanin/Peripherin"/>
</dbReference>
<reference evidence="6 7" key="1">
    <citation type="journal article" date="2015" name="Sci. Rep.">
        <title>Genome of the facultative scuticociliatosis pathogen Pseudocohnilembus persalinus provides insight into its virulence through horizontal gene transfer.</title>
        <authorList>
            <person name="Xiong J."/>
            <person name="Wang G."/>
            <person name="Cheng J."/>
            <person name="Tian M."/>
            <person name="Pan X."/>
            <person name="Warren A."/>
            <person name="Jiang C."/>
            <person name="Yuan D."/>
            <person name="Miao W."/>
        </authorList>
    </citation>
    <scope>NUCLEOTIDE SEQUENCE [LARGE SCALE GENOMIC DNA]</scope>
    <source>
        <strain evidence="6">36N120E</strain>
    </source>
</reference>
<protein>
    <recommendedName>
        <fullName evidence="8">Tetraspanin/Peripherin</fullName>
    </recommendedName>
</protein>
<comment type="caution">
    <text evidence="6">The sequence shown here is derived from an EMBL/GenBank/DDBJ whole genome shotgun (WGS) entry which is preliminary data.</text>
</comment>
<evidence type="ECO:0000256" key="5">
    <source>
        <dbReference type="SAM" id="Phobius"/>
    </source>
</evidence>
<dbReference type="GO" id="GO:0016020">
    <property type="term" value="C:membrane"/>
    <property type="evidence" value="ECO:0007669"/>
    <property type="project" value="UniProtKB-SubCell"/>
</dbReference>
<dbReference type="EMBL" id="LDAU01000044">
    <property type="protein sequence ID" value="KRX09852.1"/>
    <property type="molecule type" value="Genomic_DNA"/>
</dbReference>
<dbReference type="OrthoDB" id="289296at2759"/>
<dbReference type="InParanoid" id="A0A0V0R5V4"/>
<feature type="transmembrane region" description="Helical" evidence="5">
    <location>
        <begin position="58"/>
        <end position="82"/>
    </location>
</feature>
<feature type="transmembrane region" description="Helical" evidence="5">
    <location>
        <begin position="89"/>
        <end position="114"/>
    </location>
</feature>
<evidence type="ECO:0000313" key="6">
    <source>
        <dbReference type="EMBL" id="KRX09852.1"/>
    </source>
</evidence>